<evidence type="ECO:0000256" key="1">
    <source>
        <dbReference type="ARBA" id="ARBA00006723"/>
    </source>
</evidence>
<dbReference type="OrthoDB" id="9799841at2"/>
<evidence type="ECO:0000259" key="3">
    <source>
        <dbReference type="Pfam" id="PF01361"/>
    </source>
</evidence>
<dbReference type="RefSeq" id="WP_010074031.1">
    <property type="nucleotide sequence ID" value="NC_014393.1"/>
</dbReference>
<dbReference type="GO" id="GO:0016853">
    <property type="term" value="F:isomerase activity"/>
    <property type="evidence" value="ECO:0007669"/>
    <property type="project" value="UniProtKB-KW"/>
</dbReference>
<dbReference type="EMBL" id="CP002160">
    <property type="protein sequence ID" value="ADL53684.1"/>
    <property type="molecule type" value="Genomic_DNA"/>
</dbReference>
<dbReference type="HOGENOM" id="CLU_154654_0_0_9"/>
<gene>
    <name evidence="4" type="ordered locus">Clocel_4021</name>
</gene>
<evidence type="ECO:0000256" key="2">
    <source>
        <dbReference type="ARBA" id="ARBA00023235"/>
    </source>
</evidence>
<organism evidence="4 5">
    <name type="scientific">Clostridium cellulovorans (strain ATCC 35296 / DSM 3052 / OCM 3 / 743B)</name>
    <dbReference type="NCBI Taxonomy" id="573061"/>
    <lineage>
        <taxon>Bacteria</taxon>
        <taxon>Bacillati</taxon>
        <taxon>Bacillota</taxon>
        <taxon>Clostridia</taxon>
        <taxon>Eubacteriales</taxon>
        <taxon>Clostridiaceae</taxon>
        <taxon>Clostridium</taxon>
    </lineage>
</organism>
<dbReference type="InterPro" id="IPR004370">
    <property type="entry name" value="4-OT-like_dom"/>
</dbReference>
<dbReference type="Pfam" id="PF01361">
    <property type="entry name" value="Tautomerase"/>
    <property type="match status" value="2"/>
</dbReference>
<dbReference type="PANTHER" id="PTHR35530">
    <property type="entry name" value="TAUTOMERASE-RELATED"/>
    <property type="match status" value="1"/>
</dbReference>
<sequence length="135" mass="15095">MPYINVKLVKEQTSLEQQKKIIEGLTDLVVTVMGREKSLTVITLDELSANQWSIGGETLEQSADKKAVSFVNIKVSKGTTDAEEISKMMKATKELLAEVLGNNEEANYFILDELNPDAWGFDGISMTERRKLIEN</sequence>
<feature type="domain" description="4-oxalocrotonate tautomerase-like" evidence="3">
    <location>
        <begin position="70"/>
        <end position="127"/>
    </location>
</feature>
<dbReference type="KEGG" id="ccb:Clocel_4021"/>
<evidence type="ECO:0000313" key="5">
    <source>
        <dbReference type="Proteomes" id="UP000002730"/>
    </source>
</evidence>
<dbReference type="eggNOG" id="COG1942">
    <property type="taxonomic scope" value="Bacteria"/>
</dbReference>
<keyword evidence="5" id="KW-1185">Reference proteome</keyword>
<reference evidence="4 5" key="1">
    <citation type="submission" date="2010-08" db="EMBL/GenBank/DDBJ databases">
        <title>Complete sequence of Clostridium cellulovorans 743B.</title>
        <authorList>
            <consortium name="US DOE Joint Genome Institute"/>
            <person name="Lucas S."/>
            <person name="Copeland A."/>
            <person name="Lapidus A."/>
            <person name="Cheng J.-F."/>
            <person name="Bruce D."/>
            <person name="Goodwin L."/>
            <person name="Pitluck S."/>
            <person name="Chertkov O."/>
            <person name="Detter J.C."/>
            <person name="Han C."/>
            <person name="Tapia R."/>
            <person name="Land M."/>
            <person name="Hauser L."/>
            <person name="Chang Y.-J."/>
            <person name="Jeffries C."/>
            <person name="Kyrpides N."/>
            <person name="Ivanova N."/>
            <person name="Mikhailova N."/>
            <person name="Hemme C.L."/>
            <person name="Woyke T."/>
        </authorList>
    </citation>
    <scope>NUCLEOTIDE SEQUENCE [LARGE SCALE GENOMIC DNA]</scope>
    <source>
        <strain evidence="5">ATCC 35296 / DSM 3052 / OCM 3 / 743B</strain>
    </source>
</reference>
<dbReference type="AlphaFoldDB" id="D9SLP7"/>
<proteinExistence type="inferred from homology"/>
<dbReference type="SUPFAM" id="SSF55331">
    <property type="entry name" value="Tautomerase/MIF"/>
    <property type="match status" value="1"/>
</dbReference>
<protein>
    <submittedName>
        <fullName evidence="4">4-oxalocrotonate tautomerase family enzyme</fullName>
    </submittedName>
</protein>
<keyword evidence="2" id="KW-0413">Isomerase</keyword>
<comment type="similarity">
    <text evidence="1">Belongs to the 4-oxalocrotonate tautomerase family.</text>
</comment>
<feature type="domain" description="4-oxalocrotonate tautomerase-like" evidence="3">
    <location>
        <begin position="2"/>
        <end position="60"/>
    </location>
</feature>
<evidence type="ECO:0000313" key="4">
    <source>
        <dbReference type="EMBL" id="ADL53684.1"/>
    </source>
</evidence>
<dbReference type="Gene3D" id="3.30.429.10">
    <property type="entry name" value="Macrophage Migration Inhibitory Factor"/>
    <property type="match status" value="2"/>
</dbReference>
<name>D9SLP7_CLOC7</name>
<dbReference type="Proteomes" id="UP000002730">
    <property type="component" value="Chromosome"/>
</dbReference>
<dbReference type="InterPro" id="IPR014347">
    <property type="entry name" value="Tautomerase/MIF_sf"/>
</dbReference>
<dbReference type="PANTHER" id="PTHR35530:SF2">
    <property type="entry name" value="BSL4019 PROTEIN"/>
    <property type="match status" value="1"/>
</dbReference>
<accession>D9SLP7</accession>